<keyword evidence="2" id="KW-1185">Reference proteome</keyword>
<evidence type="ECO:0000313" key="2">
    <source>
        <dbReference type="Proteomes" id="UP000199400"/>
    </source>
</evidence>
<evidence type="ECO:0000313" key="1">
    <source>
        <dbReference type="EMBL" id="SFF01805.1"/>
    </source>
</evidence>
<proteinExistence type="predicted"/>
<name>A0A1I2F9E5_9BACT</name>
<dbReference type="AlphaFoldDB" id="A0A1I2F9E5"/>
<protein>
    <submittedName>
        <fullName evidence="1">Uncharacterized protein</fullName>
    </submittedName>
</protein>
<reference evidence="2" key="1">
    <citation type="submission" date="2016-10" db="EMBL/GenBank/DDBJ databases">
        <authorList>
            <person name="Varghese N."/>
            <person name="Submissions S."/>
        </authorList>
    </citation>
    <scope>NUCLEOTIDE SEQUENCE [LARGE SCALE GENOMIC DNA]</scope>
    <source>
        <strain evidence="2">ATCC 25963</strain>
    </source>
</reference>
<accession>A0A1I2F9E5</accession>
<organism evidence="1 2">
    <name type="scientific">Nannocystis exedens</name>
    <dbReference type="NCBI Taxonomy" id="54"/>
    <lineage>
        <taxon>Bacteria</taxon>
        <taxon>Pseudomonadati</taxon>
        <taxon>Myxococcota</taxon>
        <taxon>Polyangia</taxon>
        <taxon>Nannocystales</taxon>
        <taxon>Nannocystaceae</taxon>
        <taxon>Nannocystis</taxon>
    </lineage>
</organism>
<sequence length="118" mass="13222">MLGVDDVRFSYPRSPPRRVCAHALGFDLLRLERGRLFSGIFLGESEANRRHVTATERTATVALRIDTLEKGLRQRGRGERRRHHPSALRRRFAVSSLARRVPMGSSGSLLVSTTGQAQ</sequence>
<dbReference type="EMBL" id="FOMX01000025">
    <property type="protein sequence ID" value="SFF01805.1"/>
    <property type="molecule type" value="Genomic_DNA"/>
</dbReference>
<gene>
    <name evidence="1" type="ORF">SAMN02745121_06544</name>
</gene>
<dbReference type="Proteomes" id="UP000199400">
    <property type="component" value="Unassembled WGS sequence"/>
</dbReference>